<accession>A0A0K2APT6</accession>
<feature type="compositionally biased region" description="Low complexity" evidence="1">
    <location>
        <begin position="76"/>
        <end position="91"/>
    </location>
</feature>
<gene>
    <name evidence="2" type="ORF">SAM23877_2061</name>
</gene>
<name>A0A0K2APT6_STRA7</name>
<feature type="region of interest" description="Disordered" evidence="1">
    <location>
        <begin position="1"/>
        <end position="91"/>
    </location>
</feature>
<dbReference type="EMBL" id="CP012382">
    <property type="protein sequence ID" value="AKZ55110.1"/>
    <property type="molecule type" value="Genomic_DNA"/>
</dbReference>
<feature type="compositionally biased region" description="Low complexity" evidence="1">
    <location>
        <begin position="29"/>
        <end position="50"/>
    </location>
</feature>
<reference evidence="3" key="1">
    <citation type="journal article" date="2015" name="J. Biotechnol.">
        <title>Complete genome sequence of Streptomyces ambofaciens ATCC 23877, the spiramycin producer.</title>
        <authorList>
            <person name="Thibessard A."/>
            <person name="Haas D."/>
            <person name="Gerbaud C."/>
            <person name="Aigle B."/>
            <person name="Lautru S."/>
            <person name="Pernodet J.L."/>
            <person name="Leblond P."/>
        </authorList>
    </citation>
    <scope>NUCLEOTIDE SEQUENCE [LARGE SCALE GENOMIC DNA]</scope>
    <source>
        <strain evidence="3">ATCC 23877 / 3486 / DSM 40053 / JCM 4204 / NBRC 12836 / NRRL B-2516</strain>
    </source>
</reference>
<feature type="compositionally biased region" description="Basic residues" evidence="1">
    <location>
        <begin position="51"/>
        <end position="66"/>
    </location>
</feature>
<organism evidence="2 3">
    <name type="scientific">Streptomyces ambofaciens (strain ATCC 23877 / 3486 / DSM 40053 / JCM 4204 / NBRC 12836 / NRRL B-2516)</name>
    <dbReference type="NCBI Taxonomy" id="278992"/>
    <lineage>
        <taxon>Bacteria</taxon>
        <taxon>Bacillati</taxon>
        <taxon>Actinomycetota</taxon>
        <taxon>Actinomycetes</taxon>
        <taxon>Kitasatosporales</taxon>
        <taxon>Streptomycetaceae</taxon>
        <taxon>Streptomyces</taxon>
    </lineage>
</organism>
<dbReference type="KEGG" id="samb:SAM23877_2061"/>
<protein>
    <submittedName>
        <fullName evidence="2">Uncharacterized protein</fullName>
    </submittedName>
</protein>
<dbReference type="Proteomes" id="UP000061018">
    <property type="component" value="Chromosome"/>
</dbReference>
<evidence type="ECO:0000313" key="3">
    <source>
        <dbReference type="Proteomes" id="UP000061018"/>
    </source>
</evidence>
<sequence>MVAPGERVGSRGALPHQAIRPGATAPSLAAPHSRPTAPTRTTAPHRAAPLPRHRAAPHLRASRLHPARPFPASSGRACARAPRPARLAPCP</sequence>
<dbReference type="AlphaFoldDB" id="A0A0K2APT6"/>
<evidence type="ECO:0000256" key="1">
    <source>
        <dbReference type="SAM" id="MobiDB-lite"/>
    </source>
</evidence>
<evidence type="ECO:0000313" key="2">
    <source>
        <dbReference type="EMBL" id="AKZ55110.1"/>
    </source>
</evidence>
<proteinExistence type="predicted"/>